<dbReference type="PANTHER" id="PTHR35512">
    <property type="entry name" value="OS11G0550900 PROTEIN"/>
    <property type="match status" value="1"/>
</dbReference>
<sequence length="129" mass="13544">MEPKPNDGSGVAKATDGENSAATKIPKEFISRSSISSNLHSQAISYAKLAESPTVKSGVLEDVGDVEKLKGGDGLLAILPVSAETAGLLPKRNDEAKGSDVVLEAILEAEVARNAQQFFSQPQNQIPKE</sequence>
<evidence type="ECO:0000313" key="2">
    <source>
        <dbReference type="Proteomes" id="UP001515500"/>
    </source>
</evidence>
<feature type="region of interest" description="Disordered" evidence="1">
    <location>
        <begin position="1"/>
        <end position="26"/>
    </location>
</feature>
<name>A0AB40CQK8_DIOCR</name>
<evidence type="ECO:0000313" key="3">
    <source>
        <dbReference type="RefSeq" id="XP_039141076.1"/>
    </source>
</evidence>
<dbReference type="PANTHER" id="PTHR35512:SF1">
    <property type="entry name" value="OS11G0550900 PROTEIN"/>
    <property type="match status" value="1"/>
</dbReference>
<dbReference type="Proteomes" id="UP001515500">
    <property type="component" value="Chromosome 2"/>
</dbReference>
<accession>A0AB40CQK8</accession>
<reference evidence="3" key="1">
    <citation type="submission" date="2025-08" db="UniProtKB">
        <authorList>
            <consortium name="RefSeq"/>
        </authorList>
    </citation>
    <scope>IDENTIFICATION</scope>
</reference>
<dbReference type="GeneID" id="120278200"/>
<gene>
    <name evidence="3" type="primary">LOC120278200</name>
</gene>
<protein>
    <submittedName>
        <fullName evidence="3">Uncharacterized protein LOC120278200</fullName>
    </submittedName>
</protein>
<dbReference type="AlphaFoldDB" id="A0AB40CQK8"/>
<keyword evidence="2" id="KW-1185">Reference proteome</keyword>
<evidence type="ECO:0000256" key="1">
    <source>
        <dbReference type="SAM" id="MobiDB-lite"/>
    </source>
</evidence>
<dbReference type="RefSeq" id="XP_039141076.1">
    <property type="nucleotide sequence ID" value="XM_039285142.1"/>
</dbReference>
<organism evidence="2 3">
    <name type="scientific">Dioscorea cayennensis subsp. rotundata</name>
    <name type="common">White Guinea yam</name>
    <name type="synonym">Dioscorea rotundata</name>
    <dbReference type="NCBI Taxonomy" id="55577"/>
    <lineage>
        <taxon>Eukaryota</taxon>
        <taxon>Viridiplantae</taxon>
        <taxon>Streptophyta</taxon>
        <taxon>Embryophyta</taxon>
        <taxon>Tracheophyta</taxon>
        <taxon>Spermatophyta</taxon>
        <taxon>Magnoliopsida</taxon>
        <taxon>Liliopsida</taxon>
        <taxon>Dioscoreales</taxon>
        <taxon>Dioscoreaceae</taxon>
        <taxon>Dioscorea</taxon>
    </lineage>
</organism>
<proteinExistence type="predicted"/>